<evidence type="ECO:0000313" key="2">
    <source>
        <dbReference type="Proteomes" id="UP000327493"/>
    </source>
</evidence>
<gene>
    <name evidence="1" type="ORF">FQN60_006191</name>
</gene>
<proteinExistence type="predicted"/>
<dbReference type="AlphaFoldDB" id="A0A5J5CQ81"/>
<dbReference type="Proteomes" id="UP000327493">
    <property type="component" value="Chromosome 19"/>
</dbReference>
<organism evidence="1 2">
    <name type="scientific">Etheostoma spectabile</name>
    <name type="common">orangethroat darter</name>
    <dbReference type="NCBI Taxonomy" id="54343"/>
    <lineage>
        <taxon>Eukaryota</taxon>
        <taxon>Metazoa</taxon>
        <taxon>Chordata</taxon>
        <taxon>Craniata</taxon>
        <taxon>Vertebrata</taxon>
        <taxon>Euteleostomi</taxon>
        <taxon>Actinopterygii</taxon>
        <taxon>Neopterygii</taxon>
        <taxon>Teleostei</taxon>
        <taxon>Neoteleostei</taxon>
        <taxon>Acanthomorphata</taxon>
        <taxon>Eupercaria</taxon>
        <taxon>Perciformes</taxon>
        <taxon>Percoidei</taxon>
        <taxon>Percidae</taxon>
        <taxon>Etheostomatinae</taxon>
        <taxon>Etheostoma</taxon>
    </lineage>
</organism>
<keyword evidence="2" id="KW-1185">Reference proteome</keyword>
<protein>
    <submittedName>
        <fullName evidence="1">Uncharacterized protein</fullName>
    </submittedName>
</protein>
<dbReference type="EMBL" id="VOFY01000019">
    <property type="protein sequence ID" value="KAA8582520.1"/>
    <property type="molecule type" value="Genomic_DNA"/>
</dbReference>
<evidence type="ECO:0000313" key="1">
    <source>
        <dbReference type="EMBL" id="KAA8582520.1"/>
    </source>
</evidence>
<comment type="caution">
    <text evidence="1">The sequence shown here is derived from an EMBL/GenBank/DDBJ whole genome shotgun (WGS) entry which is preliminary data.</text>
</comment>
<reference evidence="1 2" key="1">
    <citation type="submission" date="2019-08" db="EMBL/GenBank/DDBJ databases">
        <title>A chromosome-level genome assembly, high-density linkage maps, and genome scans reveal the genomic architecture of hybrid incompatibilities underlying speciation via character displacement in darters (Percidae: Etheostominae).</title>
        <authorList>
            <person name="Moran R.L."/>
            <person name="Catchen J.M."/>
            <person name="Fuller R.C."/>
        </authorList>
    </citation>
    <scope>NUCLEOTIDE SEQUENCE [LARGE SCALE GENOMIC DNA]</scope>
    <source>
        <strain evidence="1">EspeVRDwgs_2016</strain>
        <tissue evidence="1">Muscle</tissue>
    </source>
</reference>
<name>A0A5J5CQ81_9PERO</name>
<sequence length="66" mass="7816">MYICTVEDFANSCKCFDIFPTLFKASLLLYFRFKHHVIKWSSMTSGIKYKNEHSLSFFKTKIGIRP</sequence>
<accession>A0A5J5CQ81</accession>